<name>A0AA88AIG1_FICCA</name>
<dbReference type="Proteomes" id="UP001187192">
    <property type="component" value="Unassembled WGS sequence"/>
</dbReference>
<reference evidence="2" key="1">
    <citation type="submission" date="2023-07" db="EMBL/GenBank/DDBJ databases">
        <title>draft genome sequence of fig (Ficus carica).</title>
        <authorList>
            <person name="Takahashi T."/>
            <person name="Nishimura K."/>
        </authorList>
    </citation>
    <scope>NUCLEOTIDE SEQUENCE</scope>
</reference>
<dbReference type="AlphaFoldDB" id="A0AA88AIG1"/>
<gene>
    <name evidence="2" type="ORF">TIFTF001_025187</name>
</gene>
<dbReference type="EMBL" id="BTGU01000061">
    <property type="protein sequence ID" value="GMN56069.1"/>
    <property type="molecule type" value="Genomic_DNA"/>
</dbReference>
<keyword evidence="3" id="KW-1185">Reference proteome</keyword>
<feature type="compositionally biased region" description="Basic and acidic residues" evidence="1">
    <location>
        <begin position="1"/>
        <end position="18"/>
    </location>
</feature>
<feature type="region of interest" description="Disordered" evidence="1">
    <location>
        <begin position="1"/>
        <end position="26"/>
    </location>
</feature>
<feature type="compositionally biased region" description="Polar residues" evidence="1">
    <location>
        <begin position="56"/>
        <end position="67"/>
    </location>
</feature>
<organism evidence="2 3">
    <name type="scientific">Ficus carica</name>
    <name type="common">Common fig</name>
    <dbReference type="NCBI Taxonomy" id="3494"/>
    <lineage>
        <taxon>Eukaryota</taxon>
        <taxon>Viridiplantae</taxon>
        <taxon>Streptophyta</taxon>
        <taxon>Embryophyta</taxon>
        <taxon>Tracheophyta</taxon>
        <taxon>Spermatophyta</taxon>
        <taxon>Magnoliopsida</taxon>
        <taxon>eudicotyledons</taxon>
        <taxon>Gunneridae</taxon>
        <taxon>Pentapetalae</taxon>
        <taxon>rosids</taxon>
        <taxon>fabids</taxon>
        <taxon>Rosales</taxon>
        <taxon>Moraceae</taxon>
        <taxon>Ficeae</taxon>
        <taxon>Ficus</taxon>
    </lineage>
</organism>
<accession>A0AA88AIG1</accession>
<protein>
    <submittedName>
        <fullName evidence="2">Uncharacterized protein</fullName>
    </submittedName>
</protein>
<feature type="region of interest" description="Disordered" evidence="1">
    <location>
        <begin position="47"/>
        <end position="67"/>
    </location>
</feature>
<evidence type="ECO:0000313" key="3">
    <source>
        <dbReference type="Proteomes" id="UP001187192"/>
    </source>
</evidence>
<comment type="caution">
    <text evidence="2">The sequence shown here is derived from an EMBL/GenBank/DDBJ whole genome shotgun (WGS) entry which is preliminary data.</text>
</comment>
<evidence type="ECO:0000256" key="1">
    <source>
        <dbReference type="SAM" id="MobiDB-lite"/>
    </source>
</evidence>
<sequence>MTNIESGKEDAWADDNVRRGGRRQQALGCIKKRRMGTGTSIVKREMTHGHWDGNHQEQNTIALGSKD</sequence>
<proteinExistence type="predicted"/>
<evidence type="ECO:0000313" key="2">
    <source>
        <dbReference type="EMBL" id="GMN56069.1"/>
    </source>
</evidence>